<name>A0A8J3SYR3_9ACTN</name>
<accession>A0A8J3SYR3</accession>
<keyword evidence="2" id="KW-1185">Reference proteome</keyword>
<sequence length="106" mass="11944">MPNTHPYPDRDLQEALTRNQIARQLVTAFSRSTLSLADLWQHVFAALDDTFTLIAEVARLRADLARARHSRANLIAAARATLSAHHEGESDHLWYLRDELDGGDAR</sequence>
<gene>
    <name evidence="1" type="ORF">Pta02_37830</name>
</gene>
<evidence type="ECO:0000313" key="2">
    <source>
        <dbReference type="Proteomes" id="UP000634476"/>
    </source>
</evidence>
<protein>
    <submittedName>
        <fullName evidence="1">Uncharacterized protein</fullName>
    </submittedName>
</protein>
<reference evidence="1" key="1">
    <citation type="submission" date="2021-01" db="EMBL/GenBank/DDBJ databases">
        <title>Whole genome shotgun sequence of Planobispora takensis NBRC 109077.</title>
        <authorList>
            <person name="Komaki H."/>
            <person name="Tamura T."/>
        </authorList>
    </citation>
    <scope>NUCLEOTIDE SEQUENCE</scope>
    <source>
        <strain evidence="1">NBRC 109077</strain>
    </source>
</reference>
<organism evidence="1 2">
    <name type="scientific">Planobispora takensis</name>
    <dbReference type="NCBI Taxonomy" id="1367882"/>
    <lineage>
        <taxon>Bacteria</taxon>
        <taxon>Bacillati</taxon>
        <taxon>Actinomycetota</taxon>
        <taxon>Actinomycetes</taxon>
        <taxon>Streptosporangiales</taxon>
        <taxon>Streptosporangiaceae</taxon>
        <taxon>Planobispora</taxon>
    </lineage>
</organism>
<evidence type="ECO:0000313" key="1">
    <source>
        <dbReference type="EMBL" id="GII01775.1"/>
    </source>
</evidence>
<dbReference type="Proteomes" id="UP000634476">
    <property type="component" value="Unassembled WGS sequence"/>
</dbReference>
<dbReference type="AlphaFoldDB" id="A0A8J3SYR3"/>
<dbReference type="EMBL" id="BOOK01000027">
    <property type="protein sequence ID" value="GII01775.1"/>
    <property type="molecule type" value="Genomic_DNA"/>
</dbReference>
<proteinExistence type="predicted"/>
<dbReference type="RefSeq" id="WP_203876144.1">
    <property type="nucleotide sequence ID" value="NZ_BOOK01000027.1"/>
</dbReference>
<comment type="caution">
    <text evidence="1">The sequence shown here is derived from an EMBL/GenBank/DDBJ whole genome shotgun (WGS) entry which is preliminary data.</text>
</comment>